<evidence type="ECO:0000313" key="3">
    <source>
        <dbReference type="Proteomes" id="UP000265848"/>
    </source>
</evidence>
<reference evidence="2 3" key="1">
    <citation type="submission" date="2018-08" db="EMBL/GenBank/DDBJ databases">
        <title>Pseudooceanicola sediminis CY03 in the family Rhodobacteracea.</title>
        <authorList>
            <person name="Zhang Y.-J."/>
        </authorList>
    </citation>
    <scope>NUCLEOTIDE SEQUENCE [LARGE SCALE GENOMIC DNA]</scope>
    <source>
        <strain evidence="2 3">CY03</strain>
    </source>
</reference>
<keyword evidence="3" id="KW-1185">Reference proteome</keyword>
<organism evidence="2 3">
    <name type="scientific">Pseudooceanicola sediminis</name>
    <dbReference type="NCBI Taxonomy" id="2211117"/>
    <lineage>
        <taxon>Bacteria</taxon>
        <taxon>Pseudomonadati</taxon>
        <taxon>Pseudomonadota</taxon>
        <taxon>Alphaproteobacteria</taxon>
        <taxon>Rhodobacterales</taxon>
        <taxon>Paracoccaceae</taxon>
        <taxon>Pseudooceanicola</taxon>
    </lineage>
</organism>
<dbReference type="InterPro" id="IPR032347">
    <property type="entry name" value="DUF4864"/>
</dbReference>
<feature type="signal peptide" evidence="1">
    <location>
        <begin position="1"/>
        <end position="28"/>
    </location>
</feature>
<evidence type="ECO:0000313" key="2">
    <source>
        <dbReference type="EMBL" id="RII38451.1"/>
    </source>
</evidence>
<accession>A0A399IZJ6</accession>
<sequence>MKHLSFVAVILALLVFAVSLLMPPSARAQPAPLNGPEAVISQQLQAFDAEDFDRAWGYASPTIQGVFGTVDNFGAMVRDGYPMVHHSRSHRFAGQDERGGRTYQKVEIEDTDGRLHLLEYAMIQTPEGWKIDAVRMLKMPGLAV</sequence>
<comment type="caution">
    <text evidence="2">The sequence shown here is derived from an EMBL/GenBank/DDBJ whole genome shotgun (WGS) entry which is preliminary data.</text>
</comment>
<proteinExistence type="predicted"/>
<protein>
    <submittedName>
        <fullName evidence="2">DUF4864 domain-containing protein</fullName>
    </submittedName>
</protein>
<dbReference type="Proteomes" id="UP000265848">
    <property type="component" value="Unassembled WGS sequence"/>
</dbReference>
<keyword evidence="1" id="KW-0732">Signal</keyword>
<evidence type="ECO:0000256" key="1">
    <source>
        <dbReference type="SAM" id="SignalP"/>
    </source>
</evidence>
<dbReference type="AlphaFoldDB" id="A0A399IZJ6"/>
<name>A0A399IZJ6_9RHOB</name>
<dbReference type="RefSeq" id="WP_119399169.1">
    <property type="nucleotide sequence ID" value="NZ_QWJJ01000009.1"/>
</dbReference>
<dbReference type="OrthoDB" id="9130422at2"/>
<gene>
    <name evidence="2" type="ORF">DL237_11225</name>
</gene>
<dbReference type="EMBL" id="QWJJ01000009">
    <property type="protein sequence ID" value="RII38451.1"/>
    <property type="molecule type" value="Genomic_DNA"/>
</dbReference>
<dbReference type="Pfam" id="PF16156">
    <property type="entry name" value="DUF4864"/>
    <property type="match status" value="1"/>
</dbReference>
<feature type="chain" id="PRO_5017221211" evidence="1">
    <location>
        <begin position="29"/>
        <end position="144"/>
    </location>
</feature>